<dbReference type="InterPro" id="IPR014325">
    <property type="entry name" value="RNA_pol_sigma-E_actinobac"/>
</dbReference>
<dbReference type="InterPro" id="IPR013324">
    <property type="entry name" value="RNA_pol_sigma_r3/r4-like"/>
</dbReference>
<gene>
    <name evidence="8" type="ORF">H9641_07215</name>
</gene>
<dbReference type="InterPro" id="IPR013325">
    <property type="entry name" value="RNA_pol_sigma_r2"/>
</dbReference>
<accession>A0ABR8TZ01</accession>
<evidence type="ECO:0000256" key="2">
    <source>
        <dbReference type="ARBA" id="ARBA00023015"/>
    </source>
</evidence>
<dbReference type="NCBIfam" id="TIGR02937">
    <property type="entry name" value="sigma70-ECF"/>
    <property type="match status" value="1"/>
</dbReference>
<feature type="domain" description="RNA polymerase sigma factor 70 region 4 type 2" evidence="7">
    <location>
        <begin position="130"/>
        <end position="182"/>
    </location>
</feature>
<dbReference type="Gene3D" id="1.10.10.10">
    <property type="entry name" value="Winged helix-like DNA-binding domain superfamily/Winged helix DNA-binding domain"/>
    <property type="match status" value="1"/>
</dbReference>
<dbReference type="InterPro" id="IPR014284">
    <property type="entry name" value="RNA_pol_sigma-70_dom"/>
</dbReference>
<evidence type="ECO:0000256" key="4">
    <source>
        <dbReference type="ARBA" id="ARBA00023125"/>
    </source>
</evidence>
<dbReference type="EMBL" id="JACSQF010000006">
    <property type="protein sequence ID" value="MBD7980504.1"/>
    <property type="molecule type" value="Genomic_DNA"/>
</dbReference>
<dbReference type="InterPro" id="IPR013249">
    <property type="entry name" value="RNA_pol_sigma70_r4_t2"/>
</dbReference>
<organism evidence="8 9">
    <name type="scientific">Oerskovia merdavium</name>
    <dbReference type="NCBI Taxonomy" id="2762227"/>
    <lineage>
        <taxon>Bacteria</taxon>
        <taxon>Bacillati</taxon>
        <taxon>Actinomycetota</taxon>
        <taxon>Actinomycetes</taxon>
        <taxon>Micrococcales</taxon>
        <taxon>Cellulomonadaceae</taxon>
        <taxon>Oerskovia</taxon>
    </lineage>
</organism>
<evidence type="ECO:0000313" key="9">
    <source>
        <dbReference type="Proteomes" id="UP000655570"/>
    </source>
</evidence>
<evidence type="ECO:0000313" key="8">
    <source>
        <dbReference type="EMBL" id="MBD7980504.1"/>
    </source>
</evidence>
<dbReference type="RefSeq" id="WP_191802354.1">
    <property type="nucleotide sequence ID" value="NZ_JACSQF010000006.1"/>
</dbReference>
<dbReference type="PANTHER" id="PTHR43133:SF50">
    <property type="entry name" value="ECF RNA POLYMERASE SIGMA FACTOR SIGM"/>
    <property type="match status" value="1"/>
</dbReference>
<dbReference type="SUPFAM" id="SSF88946">
    <property type="entry name" value="Sigma2 domain of RNA polymerase sigma factors"/>
    <property type="match status" value="1"/>
</dbReference>
<keyword evidence="5" id="KW-0804">Transcription</keyword>
<keyword evidence="9" id="KW-1185">Reference proteome</keyword>
<keyword evidence="4" id="KW-0238">DNA-binding</keyword>
<feature type="domain" description="RNA polymerase sigma-70 region 2" evidence="6">
    <location>
        <begin position="39"/>
        <end position="105"/>
    </location>
</feature>
<evidence type="ECO:0000256" key="5">
    <source>
        <dbReference type="ARBA" id="ARBA00023163"/>
    </source>
</evidence>
<proteinExistence type="inferred from homology"/>
<keyword evidence="3" id="KW-0731">Sigma factor</keyword>
<dbReference type="Pfam" id="PF04542">
    <property type="entry name" value="Sigma70_r2"/>
    <property type="match status" value="1"/>
</dbReference>
<dbReference type="Proteomes" id="UP000655570">
    <property type="component" value="Unassembled WGS sequence"/>
</dbReference>
<dbReference type="SUPFAM" id="SSF88659">
    <property type="entry name" value="Sigma3 and sigma4 domains of RNA polymerase sigma factors"/>
    <property type="match status" value="1"/>
</dbReference>
<dbReference type="NCBIfam" id="TIGR02983">
    <property type="entry name" value="SigE-fam_strep"/>
    <property type="match status" value="1"/>
</dbReference>
<protein>
    <submittedName>
        <fullName evidence="8">SigE family RNA polymerase sigma factor</fullName>
    </submittedName>
</protein>
<evidence type="ECO:0000259" key="7">
    <source>
        <dbReference type="Pfam" id="PF08281"/>
    </source>
</evidence>
<evidence type="ECO:0000256" key="3">
    <source>
        <dbReference type="ARBA" id="ARBA00023082"/>
    </source>
</evidence>
<reference evidence="8 9" key="1">
    <citation type="submission" date="2020-08" db="EMBL/GenBank/DDBJ databases">
        <title>A Genomic Blueprint of the Chicken Gut Microbiome.</title>
        <authorList>
            <person name="Gilroy R."/>
            <person name="Ravi A."/>
            <person name="Getino M."/>
            <person name="Pursley I."/>
            <person name="Horton D.L."/>
            <person name="Alikhan N.-F."/>
            <person name="Baker D."/>
            <person name="Gharbi K."/>
            <person name="Hall N."/>
            <person name="Watson M."/>
            <person name="Adriaenssens E.M."/>
            <person name="Foster-Nyarko E."/>
            <person name="Jarju S."/>
            <person name="Secka A."/>
            <person name="Antonio M."/>
            <person name="Oren A."/>
            <person name="Chaudhuri R."/>
            <person name="La Ragione R.M."/>
            <person name="Hildebrand F."/>
            <person name="Pallen M.J."/>
        </authorList>
    </citation>
    <scope>NUCLEOTIDE SEQUENCE [LARGE SCALE GENOMIC DNA]</scope>
    <source>
        <strain evidence="8 9">Sa2CUA9</strain>
    </source>
</reference>
<dbReference type="InterPro" id="IPR007627">
    <property type="entry name" value="RNA_pol_sigma70_r2"/>
</dbReference>
<dbReference type="Gene3D" id="1.10.1740.10">
    <property type="match status" value="1"/>
</dbReference>
<comment type="caution">
    <text evidence="8">The sequence shown here is derived from an EMBL/GenBank/DDBJ whole genome shotgun (WGS) entry which is preliminary data.</text>
</comment>
<sequence>MTSTEAGVTKDETLWADGTVSVRYLAAGTVNRDAEFVDFVETHGGRLRRIAFLISGDHHRAEELCQATLERTFRSWARARDGDPFVYARRILTNLKIDTWRRTRREVLIEPEDHLTGAAPDRTAEIAVRDELVRALLLLPVRQRRVVVLRHLLDLSEAEVARELGMPHGTVKSNASRGLARLRAELTGTTTPTAGASHV</sequence>
<name>A0ABR8TZ01_9CELL</name>
<evidence type="ECO:0000256" key="1">
    <source>
        <dbReference type="ARBA" id="ARBA00010641"/>
    </source>
</evidence>
<dbReference type="Pfam" id="PF08281">
    <property type="entry name" value="Sigma70_r4_2"/>
    <property type="match status" value="1"/>
</dbReference>
<dbReference type="InterPro" id="IPR036388">
    <property type="entry name" value="WH-like_DNA-bd_sf"/>
</dbReference>
<evidence type="ECO:0000259" key="6">
    <source>
        <dbReference type="Pfam" id="PF04542"/>
    </source>
</evidence>
<comment type="similarity">
    <text evidence="1">Belongs to the sigma-70 factor family. ECF subfamily.</text>
</comment>
<keyword evidence="2" id="KW-0805">Transcription regulation</keyword>
<dbReference type="PANTHER" id="PTHR43133">
    <property type="entry name" value="RNA POLYMERASE ECF-TYPE SIGMA FACTO"/>
    <property type="match status" value="1"/>
</dbReference>
<dbReference type="InterPro" id="IPR039425">
    <property type="entry name" value="RNA_pol_sigma-70-like"/>
</dbReference>